<dbReference type="Pfam" id="PF00884">
    <property type="entry name" value="Sulfatase"/>
    <property type="match status" value="1"/>
</dbReference>
<dbReference type="OrthoDB" id="9764377at2"/>
<dbReference type="InterPro" id="IPR050738">
    <property type="entry name" value="Sulfatase"/>
</dbReference>
<feature type="domain" description="Sulfatase N-terminal" evidence="3">
    <location>
        <begin position="48"/>
        <end position="392"/>
    </location>
</feature>
<evidence type="ECO:0000259" key="3">
    <source>
        <dbReference type="Pfam" id="PF00884"/>
    </source>
</evidence>
<comment type="similarity">
    <text evidence="1">Belongs to the sulfatase family.</text>
</comment>
<evidence type="ECO:0000256" key="2">
    <source>
        <dbReference type="ARBA" id="ARBA00022801"/>
    </source>
</evidence>
<accession>A0A418PUH5</accession>
<organism evidence="4 5">
    <name type="scientific">Algoriphagus lacus</name>
    <dbReference type="NCBI Taxonomy" id="2056311"/>
    <lineage>
        <taxon>Bacteria</taxon>
        <taxon>Pseudomonadati</taxon>
        <taxon>Bacteroidota</taxon>
        <taxon>Cytophagia</taxon>
        <taxon>Cytophagales</taxon>
        <taxon>Cyclobacteriaceae</taxon>
        <taxon>Algoriphagus</taxon>
    </lineage>
</organism>
<keyword evidence="5" id="KW-1185">Reference proteome</keyword>
<comment type="caution">
    <text evidence="4">The sequence shown here is derived from an EMBL/GenBank/DDBJ whole genome shotgun (WGS) entry which is preliminary data.</text>
</comment>
<evidence type="ECO:0000256" key="1">
    <source>
        <dbReference type="ARBA" id="ARBA00008779"/>
    </source>
</evidence>
<evidence type="ECO:0000313" key="5">
    <source>
        <dbReference type="Proteomes" id="UP000283522"/>
    </source>
</evidence>
<evidence type="ECO:0000313" key="4">
    <source>
        <dbReference type="EMBL" id="RIW17227.1"/>
    </source>
</evidence>
<dbReference type="InterPro" id="IPR017850">
    <property type="entry name" value="Alkaline_phosphatase_core_sf"/>
</dbReference>
<dbReference type="SUPFAM" id="SSF53649">
    <property type="entry name" value="Alkaline phosphatase-like"/>
    <property type="match status" value="1"/>
</dbReference>
<dbReference type="InterPro" id="IPR000917">
    <property type="entry name" value="Sulfatase_N"/>
</dbReference>
<reference evidence="4 5" key="1">
    <citation type="submission" date="2018-09" db="EMBL/GenBank/DDBJ databases">
        <authorList>
            <person name="Wang X."/>
            <person name="Du Z."/>
        </authorList>
    </citation>
    <scope>NUCLEOTIDE SEQUENCE [LARGE SCALE GENOMIC DNA]</scope>
    <source>
        <strain evidence="4 5">N3</strain>
    </source>
</reference>
<dbReference type="GO" id="GO:0004065">
    <property type="term" value="F:arylsulfatase activity"/>
    <property type="evidence" value="ECO:0007669"/>
    <property type="project" value="TreeGrafter"/>
</dbReference>
<dbReference type="EMBL" id="QXML01000002">
    <property type="protein sequence ID" value="RIW17227.1"/>
    <property type="molecule type" value="Genomic_DNA"/>
</dbReference>
<gene>
    <name evidence="4" type="ORF">D0X99_05615</name>
</gene>
<keyword evidence="2" id="KW-0378">Hydrolase</keyword>
<dbReference type="Gene3D" id="3.40.720.10">
    <property type="entry name" value="Alkaline Phosphatase, subunit A"/>
    <property type="match status" value="1"/>
</dbReference>
<proteinExistence type="inferred from homology"/>
<dbReference type="Proteomes" id="UP000283522">
    <property type="component" value="Unassembled WGS sequence"/>
</dbReference>
<sequence length="529" mass="59664">MNLLKTKLYSKSGKSSRAVFHWLAVWVVSGFCWLDGFAQINPENPAKPNIIIFLTDDLGYGDLACYGNPIIKTPNLDQFAKEGVRMTDMHSAGTVCSPSRASILTGRNAYRSGFYNITGFFGTTLNKGEITLPQLLKTVGYETAFFGKWHLSKLESSTEVTVNQMGFDYSLATSVNAFNTGPKNPDNFIRNGKPTGVLEGWYVDIITNEAANWISKVRDQEKPFFIIISSNEPHTPIDPPTKFSELYDNSEVASLSQTVKYGGVPRPKKDLSPNQKEYYGTVSQLDETFGKFMDYLDEKGLRENTLVIFTSDNGPEYPVTLLESKGEWEDPIRDKSFGSPGELRGMKRYPYEGGHRVPGLIRWPGHIPAGTVSDKLFNGTDFLPTLCTLAGVPLPMDRPLDGTNAFNAFLNKDYEREVLPIWFYLLDSSHLPGMAQMAMRYQDYVLVGRLSPDSRSFSTMHKPNKYLAVDWLKTSVPTEFELYNIKSDLAQKNDLANVEYDTLMKLIPKMQKLWLEIRDEGPWWGKIPD</sequence>
<protein>
    <submittedName>
        <fullName evidence="4">N-acetylgalactosamine 6-sulfate sulfatase</fullName>
    </submittedName>
</protein>
<dbReference type="PANTHER" id="PTHR42693:SF53">
    <property type="entry name" value="ENDO-4-O-SULFATASE"/>
    <property type="match status" value="1"/>
</dbReference>
<dbReference type="AlphaFoldDB" id="A0A418PUH5"/>
<name>A0A418PUH5_9BACT</name>
<dbReference type="PANTHER" id="PTHR42693">
    <property type="entry name" value="ARYLSULFATASE FAMILY MEMBER"/>
    <property type="match status" value="1"/>
</dbReference>